<keyword evidence="3" id="KW-1185">Reference proteome</keyword>
<feature type="domain" description="HTH cro/C1-type" evidence="1">
    <location>
        <begin position="39"/>
        <end position="62"/>
    </location>
</feature>
<dbReference type="SUPFAM" id="SSF47413">
    <property type="entry name" value="lambda repressor-like DNA-binding domains"/>
    <property type="match status" value="1"/>
</dbReference>
<proteinExistence type="predicted"/>
<sequence length="92" mass="10077">MTSAGIIINTLLLDKNLDLSEVAKGSDIPKEDLVATIDGKKRLTIENAVKLSKFFEIPAEFFFTESALVNHNNIGDRSNSNSGFIGTYNNND</sequence>
<protein>
    <recommendedName>
        <fullName evidence="1">HTH cro/C1-type domain-containing protein</fullName>
    </recommendedName>
</protein>
<evidence type="ECO:0000313" key="3">
    <source>
        <dbReference type="Proteomes" id="UP001157915"/>
    </source>
</evidence>
<dbReference type="InterPro" id="IPR010982">
    <property type="entry name" value="Lambda_DNA-bd_dom_sf"/>
</dbReference>
<dbReference type="Proteomes" id="UP001157915">
    <property type="component" value="Unassembled WGS sequence"/>
</dbReference>
<accession>A0ABY1P4K5</accession>
<dbReference type="PROSITE" id="PS50943">
    <property type="entry name" value="HTH_CROC1"/>
    <property type="match status" value="1"/>
</dbReference>
<organism evidence="2 3">
    <name type="scientific">Algoriphagus winogradskyi</name>
    <dbReference type="NCBI Taxonomy" id="237017"/>
    <lineage>
        <taxon>Bacteria</taxon>
        <taxon>Pseudomonadati</taxon>
        <taxon>Bacteroidota</taxon>
        <taxon>Cytophagia</taxon>
        <taxon>Cytophagales</taxon>
        <taxon>Cyclobacteriaceae</taxon>
        <taxon>Algoriphagus</taxon>
    </lineage>
</organism>
<dbReference type="EMBL" id="FXUA01000004">
    <property type="protein sequence ID" value="SMP26343.1"/>
    <property type="molecule type" value="Genomic_DNA"/>
</dbReference>
<reference evidence="2 3" key="1">
    <citation type="submission" date="2017-05" db="EMBL/GenBank/DDBJ databases">
        <authorList>
            <person name="Varghese N."/>
            <person name="Submissions S."/>
        </authorList>
    </citation>
    <scope>NUCLEOTIDE SEQUENCE [LARGE SCALE GENOMIC DNA]</scope>
    <source>
        <strain evidence="2 3">DSM 15360</strain>
    </source>
</reference>
<dbReference type="Gene3D" id="1.10.260.40">
    <property type="entry name" value="lambda repressor-like DNA-binding domains"/>
    <property type="match status" value="1"/>
</dbReference>
<evidence type="ECO:0000259" key="1">
    <source>
        <dbReference type="PROSITE" id="PS50943"/>
    </source>
</evidence>
<dbReference type="RefSeq" id="WP_283413446.1">
    <property type="nucleotide sequence ID" value="NZ_FXUA01000004.1"/>
</dbReference>
<evidence type="ECO:0000313" key="2">
    <source>
        <dbReference type="EMBL" id="SMP26343.1"/>
    </source>
</evidence>
<gene>
    <name evidence="2" type="ORF">SAMN06265367_104356</name>
</gene>
<dbReference type="InterPro" id="IPR001387">
    <property type="entry name" value="Cro/C1-type_HTH"/>
</dbReference>
<comment type="caution">
    <text evidence="2">The sequence shown here is derived from an EMBL/GenBank/DDBJ whole genome shotgun (WGS) entry which is preliminary data.</text>
</comment>
<name>A0ABY1P4K5_9BACT</name>